<keyword evidence="2 8" id="KW-0813">Transport</keyword>
<dbReference type="GO" id="GO:0012507">
    <property type="term" value="C:ER to Golgi transport vesicle membrane"/>
    <property type="evidence" value="ECO:0007669"/>
    <property type="project" value="TreeGrafter"/>
</dbReference>
<dbReference type="GO" id="GO:0031201">
    <property type="term" value="C:SNARE complex"/>
    <property type="evidence" value="ECO:0007669"/>
    <property type="project" value="TreeGrafter"/>
</dbReference>
<evidence type="ECO:0000256" key="8">
    <source>
        <dbReference type="PIRNR" id="PIRNR028865"/>
    </source>
</evidence>
<evidence type="ECO:0000256" key="2">
    <source>
        <dbReference type="ARBA" id="ARBA00022448"/>
    </source>
</evidence>
<dbReference type="GO" id="GO:0005484">
    <property type="term" value="F:SNAP receptor activity"/>
    <property type="evidence" value="ECO:0007669"/>
    <property type="project" value="InterPro"/>
</dbReference>
<dbReference type="Gene3D" id="1.20.5.110">
    <property type="match status" value="1"/>
</dbReference>
<evidence type="ECO:0000313" key="13">
    <source>
        <dbReference type="Proteomes" id="UP000009170"/>
    </source>
</evidence>
<dbReference type="STRING" id="70448.A0A090M1K4"/>
<dbReference type="FunCoup" id="A0A090M1K4">
    <property type="interactions" value="1682"/>
</dbReference>
<dbReference type="AlphaFoldDB" id="A0A090M1K4"/>
<accession>A0A090M1K4</accession>
<keyword evidence="7 8" id="KW-0472">Membrane</keyword>
<name>A0A090M1K4_OSTTA</name>
<evidence type="ECO:0000256" key="1">
    <source>
        <dbReference type="ARBA" id="ARBA00004409"/>
    </source>
</evidence>
<dbReference type="InParanoid" id="A0A090M1K4"/>
<dbReference type="PANTHER" id="PTHR21230">
    <property type="entry name" value="VESICLE TRANSPORT V-SNARE PROTEIN VTI1-RELATED"/>
    <property type="match status" value="1"/>
</dbReference>
<reference evidence="11 13" key="1">
    <citation type="journal article" date="2006" name="Proc. Natl. Acad. Sci. U.S.A.">
        <title>Genome analysis of the smallest free-living eukaryote Ostreococcus tauri unveils many unique features.</title>
        <authorList>
            <person name="Derelle E."/>
            <person name="Ferraz C."/>
            <person name="Rombauts S."/>
            <person name="Rouze P."/>
            <person name="Worden A.Z."/>
            <person name="Robbens S."/>
            <person name="Partensky F."/>
            <person name="Degroeve S."/>
            <person name="Echeynie S."/>
            <person name="Cooke R."/>
            <person name="Saeys Y."/>
            <person name="Wuyts J."/>
            <person name="Jabbari K."/>
            <person name="Bowler C."/>
            <person name="Panaud O."/>
            <person name="Piegu B."/>
            <person name="Ball S.G."/>
            <person name="Ral J.-P."/>
            <person name="Bouget F.-Y."/>
            <person name="Piganeau G."/>
            <person name="De Baets B."/>
            <person name="Picard A."/>
            <person name="Delseny M."/>
            <person name="Demaille J."/>
            <person name="Van de Peer Y."/>
            <person name="Moreau H."/>
        </authorList>
    </citation>
    <scope>NUCLEOTIDE SEQUENCE [LARGE SCALE GENOMIC DNA]</scope>
    <source>
        <strain evidence="11 13">OTTH0595</strain>
    </source>
</reference>
<dbReference type="PIRSF" id="PIRSF028865">
    <property type="entry name" value="Membrin-2"/>
    <property type="match status" value="1"/>
</dbReference>
<reference evidence="11" key="2">
    <citation type="journal article" date="2014" name="BMC Genomics">
        <title>An improved genome of the model marine alga Ostreococcus tauri unfolds by assessing Illumina de novo assemblies.</title>
        <authorList>
            <person name="Blanc-Mathieu R."/>
            <person name="Verhelst B."/>
            <person name="Derelle E."/>
            <person name="Rombauts S."/>
            <person name="Bouget F.Y."/>
            <person name="Carre I."/>
            <person name="Chateau A."/>
            <person name="Eyre-Walker A."/>
            <person name="Grimsley N."/>
            <person name="Moreau H."/>
            <person name="Piegu B."/>
            <person name="Rivals E."/>
            <person name="Schackwitz W."/>
            <person name="Van de Peer Y."/>
            <person name="Piganeau G."/>
        </authorList>
    </citation>
    <scope>NUCLEOTIDE SEQUENCE</scope>
    <source>
        <strain evidence="11">RCC4221</strain>
    </source>
</reference>
<protein>
    <recommendedName>
        <fullName evidence="8">Membrin</fullName>
    </recommendedName>
</protein>
<evidence type="ECO:0000256" key="10">
    <source>
        <dbReference type="SAM" id="Phobius"/>
    </source>
</evidence>
<evidence type="ECO:0000313" key="12">
    <source>
        <dbReference type="EMBL" id="OUS47853.1"/>
    </source>
</evidence>
<evidence type="ECO:0000256" key="6">
    <source>
        <dbReference type="ARBA" id="ARBA00023034"/>
    </source>
</evidence>
<feature type="region of interest" description="Disordered" evidence="9">
    <location>
        <begin position="24"/>
        <end position="47"/>
    </location>
</feature>
<dbReference type="PANTHER" id="PTHR21230:SF1">
    <property type="entry name" value="GOLGI SNAP RECEPTOR COMPLEX MEMBER 2"/>
    <property type="match status" value="1"/>
</dbReference>
<keyword evidence="3 10" id="KW-0812">Transmembrane</keyword>
<dbReference type="Proteomes" id="UP000195557">
    <property type="component" value="Unassembled WGS sequence"/>
</dbReference>
<dbReference type="Proteomes" id="UP000009170">
    <property type="component" value="Unassembled WGS sequence"/>
</dbReference>
<keyword evidence="4 8" id="KW-0653">Protein transport</keyword>
<feature type="transmembrane region" description="Helical" evidence="10">
    <location>
        <begin position="208"/>
        <end position="229"/>
    </location>
</feature>
<dbReference type="GO" id="GO:0031902">
    <property type="term" value="C:late endosome membrane"/>
    <property type="evidence" value="ECO:0007669"/>
    <property type="project" value="TreeGrafter"/>
</dbReference>
<dbReference type="SUPFAM" id="SSF58038">
    <property type="entry name" value="SNARE fusion complex"/>
    <property type="match status" value="1"/>
</dbReference>
<keyword evidence="13" id="KW-1185">Reference proteome</keyword>
<dbReference type="GO" id="GO:0006906">
    <property type="term" value="P:vesicle fusion"/>
    <property type="evidence" value="ECO:0007669"/>
    <property type="project" value="TreeGrafter"/>
</dbReference>
<accession>A0A1Y5IIC6</accession>
<reference evidence="12" key="3">
    <citation type="submission" date="2017-04" db="EMBL/GenBank/DDBJ databases">
        <title>Population genomics of picophytoplankton unveils novel chromosome hypervariability.</title>
        <authorList>
            <consortium name="DOE Joint Genome Institute"/>
            <person name="Blanc-Mathieu R."/>
            <person name="Krasovec M."/>
            <person name="Hebrard M."/>
            <person name="Yau S."/>
            <person name="Desgranges E."/>
            <person name="Martin J."/>
            <person name="Schackwitz W."/>
            <person name="Kuo A."/>
            <person name="Salin G."/>
            <person name="Donnadieu C."/>
            <person name="Desdevises Y."/>
            <person name="Sanchez-Ferandin S."/>
            <person name="Moreau H."/>
            <person name="Rivals E."/>
            <person name="Grigoriev I.V."/>
            <person name="Grimsley N."/>
            <person name="Eyre-Walker A."/>
            <person name="Piganeau G."/>
        </authorList>
    </citation>
    <scope>NUCLEOTIDE SEQUENCE [LARGE SCALE GENOMIC DNA]</scope>
    <source>
        <strain evidence="12">RCC 1115</strain>
    </source>
</reference>
<evidence type="ECO:0000256" key="9">
    <source>
        <dbReference type="SAM" id="MobiDB-lite"/>
    </source>
</evidence>
<dbReference type="GO" id="GO:0005789">
    <property type="term" value="C:endoplasmic reticulum membrane"/>
    <property type="evidence" value="ECO:0007669"/>
    <property type="project" value="TreeGrafter"/>
</dbReference>
<dbReference type="OrthoDB" id="158360at2759"/>
<evidence type="ECO:0000256" key="4">
    <source>
        <dbReference type="ARBA" id="ARBA00022927"/>
    </source>
</evidence>
<dbReference type="InterPro" id="IPR027027">
    <property type="entry name" value="GOSR2/Membrin/Bos1"/>
</dbReference>
<comment type="function">
    <text evidence="8">Involved in transport of proteins from the cis/medial-Golgi to the trans-Golgi network.</text>
</comment>
<proteinExistence type="inferred from homology"/>
<dbReference type="GO" id="GO:0000149">
    <property type="term" value="F:SNARE binding"/>
    <property type="evidence" value="ECO:0007669"/>
    <property type="project" value="TreeGrafter"/>
</dbReference>
<evidence type="ECO:0000313" key="11">
    <source>
        <dbReference type="EMBL" id="CEF98071.1"/>
    </source>
</evidence>
<evidence type="ECO:0000256" key="7">
    <source>
        <dbReference type="ARBA" id="ARBA00023136"/>
    </source>
</evidence>
<comment type="subcellular location">
    <subcellularLocation>
        <location evidence="1">Golgi apparatus membrane</location>
        <topology evidence="1">Single-pass type IV membrane protein</topology>
    </subcellularLocation>
</comment>
<evidence type="ECO:0000256" key="5">
    <source>
        <dbReference type="ARBA" id="ARBA00022989"/>
    </source>
</evidence>
<dbReference type="GO" id="GO:0000139">
    <property type="term" value="C:Golgi membrane"/>
    <property type="evidence" value="ECO:0007669"/>
    <property type="project" value="UniProtKB-SubCell"/>
</dbReference>
<comment type="similarity">
    <text evidence="8">Belongs to the GOSR2 family.</text>
</comment>
<dbReference type="EMBL" id="CAID01000005">
    <property type="protein sequence ID" value="CEF98071.1"/>
    <property type="molecule type" value="Genomic_DNA"/>
</dbReference>
<keyword evidence="6" id="KW-0333">Golgi apparatus</keyword>
<keyword evidence="5 10" id="KW-1133">Transmembrane helix</keyword>
<dbReference type="EMBL" id="KZ155776">
    <property type="protein sequence ID" value="OUS47853.1"/>
    <property type="molecule type" value="Genomic_DNA"/>
</dbReference>
<evidence type="ECO:0000256" key="3">
    <source>
        <dbReference type="ARBA" id="ARBA00022692"/>
    </source>
</evidence>
<dbReference type="GO" id="GO:0015031">
    <property type="term" value="P:protein transport"/>
    <property type="evidence" value="ECO:0007669"/>
    <property type="project" value="UniProtKB-KW"/>
</dbReference>
<gene>
    <name evidence="12" type="ORF">BE221DRAFT_203965</name>
    <name evidence="11" type="ORF">OT_ostta05g03610</name>
</gene>
<accession>A0A454XR85</accession>
<organism evidence="11 13">
    <name type="scientific">Ostreococcus tauri</name>
    <name type="common">Marine green alga</name>
    <dbReference type="NCBI Taxonomy" id="70448"/>
    <lineage>
        <taxon>Eukaryota</taxon>
        <taxon>Viridiplantae</taxon>
        <taxon>Chlorophyta</taxon>
        <taxon>Mamiellophyceae</taxon>
        <taxon>Mamiellales</taxon>
        <taxon>Bathycoccaceae</taxon>
        <taxon>Ostreococcus</taxon>
    </lineage>
</organism>
<dbReference type="Pfam" id="PF12352">
    <property type="entry name" value="V-SNARE_C"/>
    <property type="match status" value="1"/>
</dbReference>
<sequence length="231" mass="26695">MASLDDLYAVSRRLCFDVEEGLSRMEREERNGHSSGASGSSRHDALGRELRHRVSELKRITSEMERQWRAMAMTASISKSDTWKRKVEHVIEETDHLEMSLQRFARGEERRMNEQKEREDLLRRVKEDSGFRSLVGEYDAESGARKSAQRSSSMVDELLETGASVLGNLGEQSATLRNVKRKMFSVLDKMGVSTSLLRVIDRRQRLDAILVYGGMFFTVVFCFIVWWMFSR</sequence>